<comment type="caution">
    <text evidence="4">The sequence shown here is derived from an EMBL/GenBank/DDBJ whole genome shotgun (WGS) entry which is preliminary data.</text>
</comment>
<accession>A0ABD3XTC5</accession>
<keyword evidence="1" id="KW-0677">Repeat</keyword>
<dbReference type="InterPro" id="IPR032171">
    <property type="entry name" value="COR-A"/>
</dbReference>
<dbReference type="InterPro" id="IPR003323">
    <property type="entry name" value="OTU_dom"/>
</dbReference>
<evidence type="ECO:0000313" key="4">
    <source>
        <dbReference type="EMBL" id="KAL3889461.1"/>
    </source>
</evidence>
<keyword evidence="5" id="KW-1185">Reference proteome</keyword>
<feature type="region of interest" description="Disordered" evidence="2">
    <location>
        <begin position="501"/>
        <end position="524"/>
    </location>
</feature>
<feature type="domain" description="OTU" evidence="3">
    <location>
        <begin position="92"/>
        <end position="233"/>
    </location>
</feature>
<dbReference type="InterPro" id="IPR038765">
    <property type="entry name" value="Papain-like_cys_pep_sf"/>
</dbReference>
<evidence type="ECO:0000313" key="5">
    <source>
        <dbReference type="Proteomes" id="UP001634394"/>
    </source>
</evidence>
<dbReference type="Gene3D" id="3.90.70.80">
    <property type="match status" value="1"/>
</dbReference>
<feature type="region of interest" description="Disordered" evidence="2">
    <location>
        <begin position="1"/>
        <end position="46"/>
    </location>
</feature>
<reference evidence="4 5" key="1">
    <citation type="submission" date="2024-11" db="EMBL/GenBank/DDBJ databases">
        <title>Chromosome-level genome assembly of the freshwater bivalve Anodonta woodiana.</title>
        <authorList>
            <person name="Chen X."/>
        </authorList>
    </citation>
    <scope>NUCLEOTIDE SEQUENCE [LARGE SCALE GENOMIC DNA]</scope>
    <source>
        <strain evidence="4">MN2024</strain>
        <tissue evidence="4">Gills</tissue>
    </source>
</reference>
<dbReference type="Proteomes" id="UP001634394">
    <property type="component" value="Unassembled WGS sequence"/>
</dbReference>
<dbReference type="AlphaFoldDB" id="A0ABD3XTC5"/>
<dbReference type="EMBL" id="JBJQND010000001">
    <property type="protein sequence ID" value="KAL3889461.1"/>
    <property type="molecule type" value="Genomic_DNA"/>
</dbReference>
<dbReference type="Pfam" id="PF16095">
    <property type="entry name" value="COR-A"/>
    <property type="match status" value="1"/>
</dbReference>
<dbReference type="PROSITE" id="PS50802">
    <property type="entry name" value="OTU"/>
    <property type="match status" value="1"/>
</dbReference>
<organism evidence="4 5">
    <name type="scientific">Sinanodonta woodiana</name>
    <name type="common">Chinese pond mussel</name>
    <name type="synonym">Anodonta woodiana</name>
    <dbReference type="NCBI Taxonomy" id="1069815"/>
    <lineage>
        <taxon>Eukaryota</taxon>
        <taxon>Metazoa</taxon>
        <taxon>Spiralia</taxon>
        <taxon>Lophotrochozoa</taxon>
        <taxon>Mollusca</taxon>
        <taxon>Bivalvia</taxon>
        <taxon>Autobranchia</taxon>
        <taxon>Heteroconchia</taxon>
        <taxon>Palaeoheterodonta</taxon>
        <taxon>Unionida</taxon>
        <taxon>Unionoidea</taxon>
        <taxon>Unionidae</taxon>
        <taxon>Unioninae</taxon>
        <taxon>Sinanodonta</taxon>
    </lineage>
</organism>
<dbReference type="SUPFAM" id="SSF54001">
    <property type="entry name" value="Cysteine proteinases"/>
    <property type="match status" value="1"/>
</dbReference>
<gene>
    <name evidence="4" type="ORF">ACJMK2_001805</name>
</gene>
<dbReference type="InterPro" id="IPR036388">
    <property type="entry name" value="WH-like_DNA-bd_sf"/>
</dbReference>
<sequence length="754" mass="85420">MQAGMVTLTTTSTPDHSGEQLTLSSVQESSQTSTERLQRKRRATEPVFSSSIQKGVTCANPKLLYQVLYNEKQGALSSRSTLERNCQNVGLKFHGETPGNGNCLFEAVSSQLQRLKYPVQLSPQQLRQDAVAFLKDNQLLQVSDGYINLAEFMCNESFEEYCARMAENGEWADHVLVVAMARTLQRDIMIVTSAPASGNDDNVAWVIGQDNFQGDPILLGHIWEHHYESLEPSDFIELEVKCQRQAVEKMGFEANDTKNQIDMFGKYGGQAVFLGAPAYNQDTINPIQVPMNQMSMFGSYRADNVRMGFSGDSNSGQRNPFQYAPQIQMNQMRMFGNDGGDKAMTVFSGDDNFGIGNPVQYVPQVQYDPHNQMGLFVNDGGDKVMTVFSGDHNFGIGNPVQYDPHVQYHPQVQMNQMGLLGNDGGDKEMTVFSGDHNFGIGNTVQYDPHFQMNQMDVFGNYGDHTVMPSVPIDNRFGLINPIQDDVQSQMLITEDSSEHFQYSEDSSEYSSDSDDNDYEMTKNRKRGQKYLGKIRSYLSDKPSIVHLVDKDFAIDSTFEDRKLEKLKRKIFEVASQQPYWGEQIPTRWFLLEQQLMKLRNAEVKVISRSDVEELNKEGTVQIKDSEEMDLFLTYLHETGTIIYFNIEVLRDNIILDPIWLIDALKLLINAHPNLPESPAENESQSDSPTDSAIRQKWRDFKEKGVLSPELVDALWTKEKYPELHANKDHLLLVMEQFNIIAKPRSFSEIGVKVS</sequence>
<dbReference type="Pfam" id="PF02338">
    <property type="entry name" value="OTU"/>
    <property type="match status" value="1"/>
</dbReference>
<proteinExistence type="predicted"/>
<feature type="compositionally biased region" description="Low complexity" evidence="2">
    <location>
        <begin position="19"/>
        <end position="35"/>
    </location>
</feature>
<evidence type="ECO:0000259" key="3">
    <source>
        <dbReference type="PROSITE" id="PS50802"/>
    </source>
</evidence>
<evidence type="ECO:0000256" key="1">
    <source>
        <dbReference type="ARBA" id="ARBA00022737"/>
    </source>
</evidence>
<dbReference type="PANTHER" id="PTHR12419">
    <property type="entry name" value="OTU DOMAIN CONTAINING PROTEIN"/>
    <property type="match status" value="1"/>
</dbReference>
<dbReference type="CDD" id="cd22758">
    <property type="entry name" value="OTU_232R-like"/>
    <property type="match status" value="1"/>
</dbReference>
<name>A0ABD3XTC5_SINWO</name>
<feature type="compositionally biased region" description="Acidic residues" evidence="2">
    <location>
        <begin position="505"/>
        <end position="518"/>
    </location>
</feature>
<dbReference type="PANTHER" id="PTHR12419:SF11">
    <property type="entry name" value="OTU DOMAIN-CONTAINING PROTEIN DDB_G0284757"/>
    <property type="match status" value="1"/>
</dbReference>
<protein>
    <recommendedName>
        <fullName evidence="3">OTU domain-containing protein</fullName>
    </recommendedName>
</protein>
<evidence type="ECO:0000256" key="2">
    <source>
        <dbReference type="SAM" id="MobiDB-lite"/>
    </source>
</evidence>
<dbReference type="InterPro" id="IPR050704">
    <property type="entry name" value="Peptidase_C85-like"/>
</dbReference>
<dbReference type="Gene3D" id="1.10.10.10">
    <property type="entry name" value="Winged helix-like DNA-binding domain superfamily/Winged helix DNA-binding domain"/>
    <property type="match status" value="1"/>
</dbReference>